<keyword evidence="1" id="KW-0472">Membrane</keyword>
<dbReference type="RefSeq" id="WP_159809267.1">
    <property type="nucleotide sequence ID" value="NZ_BLJE01000004.1"/>
</dbReference>
<evidence type="ECO:0000256" key="1">
    <source>
        <dbReference type="SAM" id="Phobius"/>
    </source>
</evidence>
<proteinExistence type="predicted"/>
<comment type="caution">
    <text evidence="2">The sequence shown here is derived from an EMBL/GenBank/DDBJ whole genome shotgun (WGS) entry which is preliminary data.</text>
</comment>
<organism evidence="2 3">
    <name type="scientific">Litoreibacter roseus</name>
    <dbReference type="NCBI Taxonomy" id="2601869"/>
    <lineage>
        <taxon>Bacteria</taxon>
        <taxon>Pseudomonadati</taxon>
        <taxon>Pseudomonadota</taxon>
        <taxon>Alphaproteobacteria</taxon>
        <taxon>Rhodobacterales</taxon>
        <taxon>Roseobacteraceae</taxon>
        <taxon>Litoreibacter</taxon>
    </lineage>
</organism>
<protein>
    <submittedName>
        <fullName evidence="2">Uncharacterized protein</fullName>
    </submittedName>
</protein>
<keyword evidence="1" id="KW-0812">Transmembrane</keyword>
<dbReference type="Proteomes" id="UP000436822">
    <property type="component" value="Unassembled WGS sequence"/>
</dbReference>
<dbReference type="AlphaFoldDB" id="A0A6N6JMB2"/>
<dbReference type="EMBL" id="BLJE01000004">
    <property type="protein sequence ID" value="GFE66332.1"/>
    <property type="molecule type" value="Genomic_DNA"/>
</dbReference>
<evidence type="ECO:0000313" key="2">
    <source>
        <dbReference type="EMBL" id="GFE66332.1"/>
    </source>
</evidence>
<keyword evidence="3" id="KW-1185">Reference proteome</keyword>
<dbReference type="OrthoDB" id="7854159at2"/>
<name>A0A6N6JMB2_9RHOB</name>
<accession>A0A6N6JMB2</accession>
<gene>
    <name evidence="2" type="ORF">KIN_34060</name>
</gene>
<keyword evidence="1" id="KW-1133">Transmembrane helix</keyword>
<evidence type="ECO:0000313" key="3">
    <source>
        <dbReference type="Proteomes" id="UP000436822"/>
    </source>
</evidence>
<feature type="transmembrane region" description="Helical" evidence="1">
    <location>
        <begin position="21"/>
        <end position="39"/>
    </location>
</feature>
<reference evidence="2 3" key="1">
    <citation type="submission" date="2019-12" db="EMBL/GenBank/DDBJ databases">
        <title>Litoreibacter badius sp. nov., a novel bacteriochlorophyll a-containing bacterium in the genus Litoreibacter.</title>
        <authorList>
            <person name="Kanamuro M."/>
            <person name="Takabe Y."/>
            <person name="Mori K."/>
            <person name="Takaichi S."/>
            <person name="Hanada S."/>
        </authorList>
    </citation>
    <scope>NUCLEOTIDE SEQUENCE [LARGE SCALE GENOMIC DNA]</scope>
    <source>
        <strain evidence="2 3">K6</strain>
    </source>
</reference>
<sequence length="184" mass="19864">MIENTRKTTFGLSSDFYRTSVGLFCAMLLTTSGAVAGAWSEFEQRCLAPFEAVERPDLSGLTKGAATIFGQLGEGFAQTADANAVYTFPAAELELMVIAPSDRAYSGCMVVGRGAAADAADQRAADAWLQVQIEAERYDEVAGSVLGPAYHSTVWREPKLRFVRLITDAPRVVVYGISETDYES</sequence>